<evidence type="ECO:0000256" key="1">
    <source>
        <dbReference type="SAM" id="MobiDB-lite"/>
    </source>
</evidence>
<accession>A0ABR3YJP1</accession>
<feature type="region of interest" description="Disordered" evidence="1">
    <location>
        <begin position="1"/>
        <end position="37"/>
    </location>
</feature>
<feature type="region of interest" description="Disordered" evidence="1">
    <location>
        <begin position="55"/>
        <end position="87"/>
    </location>
</feature>
<proteinExistence type="predicted"/>
<organism evidence="2 3">
    <name type="scientific">Sporothrix stenoceras</name>
    <dbReference type="NCBI Taxonomy" id="5173"/>
    <lineage>
        <taxon>Eukaryota</taxon>
        <taxon>Fungi</taxon>
        <taxon>Dikarya</taxon>
        <taxon>Ascomycota</taxon>
        <taxon>Pezizomycotina</taxon>
        <taxon>Sordariomycetes</taxon>
        <taxon>Sordariomycetidae</taxon>
        <taxon>Ophiostomatales</taxon>
        <taxon>Ophiostomataceae</taxon>
        <taxon>Sporothrix</taxon>
    </lineage>
</organism>
<evidence type="ECO:0000313" key="2">
    <source>
        <dbReference type="EMBL" id="KAL1888437.1"/>
    </source>
</evidence>
<dbReference type="Proteomes" id="UP001583186">
    <property type="component" value="Unassembled WGS sequence"/>
</dbReference>
<keyword evidence="3" id="KW-1185">Reference proteome</keyword>
<gene>
    <name evidence="2" type="ORF">Sste5346_009554</name>
</gene>
<dbReference type="EMBL" id="JAWCUI010000092">
    <property type="protein sequence ID" value="KAL1888437.1"/>
    <property type="molecule type" value="Genomic_DNA"/>
</dbReference>
<protein>
    <submittedName>
        <fullName evidence="2">Uncharacterized protein</fullName>
    </submittedName>
</protein>
<sequence length="116" mass="12228">MPLGDACDGGGASFDREGDFQDAVSSSPGKKPRPVLKEEDIDCIYEDSKSNLEAAAAGSKASLDFGRDVQNGMHNDTHKDSHSTSQTLQAYADRLRATLLSLGGDSDLAGDDPQDP</sequence>
<reference evidence="2 3" key="1">
    <citation type="journal article" date="2024" name="IMA Fungus">
        <title>IMA Genome - F19 : A genome assembly and annotation guide to empower mycologists, including annotated draft genome sequences of Ceratocystis pirilliformis, Diaporthe australafricana, Fusarium ophioides, Paecilomyces lecythidis, and Sporothrix stenoceras.</title>
        <authorList>
            <person name="Aylward J."/>
            <person name="Wilson A.M."/>
            <person name="Visagie C.M."/>
            <person name="Spraker J."/>
            <person name="Barnes I."/>
            <person name="Buitendag C."/>
            <person name="Ceriani C."/>
            <person name="Del Mar Angel L."/>
            <person name="du Plessis D."/>
            <person name="Fuchs T."/>
            <person name="Gasser K."/>
            <person name="Kramer D."/>
            <person name="Li W."/>
            <person name="Munsamy K."/>
            <person name="Piso A."/>
            <person name="Price J.L."/>
            <person name="Sonnekus B."/>
            <person name="Thomas C."/>
            <person name="van der Nest A."/>
            <person name="van Dijk A."/>
            <person name="van Heerden A."/>
            <person name="van Vuuren N."/>
            <person name="Yilmaz N."/>
            <person name="Duong T.A."/>
            <person name="van der Merwe N.A."/>
            <person name="Wingfield M.J."/>
            <person name="Wingfield B.D."/>
        </authorList>
    </citation>
    <scope>NUCLEOTIDE SEQUENCE [LARGE SCALE GENOMIC DNA]</scope>
    <source>
        <strain evidence="2 3">CMW 5346</strain>
    </source>
</reference>
<evidence type="ECO:0000313" key="3">
    <source>
        <dbReference type="Proteomes" id="UP001583186"/>
    </source>
</evidence>
<comment type="caution">
    <text evidence="2">The sequence shown here is derived from an EMBL/GenBank/DDBJ whole genome shotgun (WGS) entry which is preliminary data.</text>
</comment>
<name>A0ABR3YJP1_9PEZI</name>